<keyword evidence="4" id="KW-1003">Cell membrane</keyword>
<dbReference type="Pfam" id="PF11612">
    <property type="entry name" value="T2SSJ"/>
    <property type="match status" value="1"/>
</dbReference>
<dbReference type="EMBL" id="CP034759">
    <property type="protein sequence ID" value="QBG35913.1"/>
    <property type="molecule type" value="Genomic_DNA"/>
</dbReference>
<evidence type="ECO:0000256" key="6">
    <source>
        <dbReference type="ARBA" id="ARBA00022519"/>
    </source>
</evidence>
<evidence type="ECO:0000256" key="1">
    <source>
        <dbReference type="ARBA" id="ARBA00004377"/>
    </source>
</evidence>
<evidence type="ECO:0000256" key="5">
    <source>
        <dbReference type="ARBA" id="ARBA00022481"/>
    </source>
</evidence>
<sequence length="219" mass="25019">MTIIKQPSRQQLKLLSGFTLLEVLIAIAIFSVVSLASFTIFDTVLRGDENSKLRSERHNELQRAFLIIERDLSQIARRTMRINGEAAQNKFLQSSEESFIDNEQALLFVRHGWTNPGWLLPRSEMQAVAYRVNDEVLERLHYNFVDAVVGQEPKVRPLLKQVNKISFQYYDGKKWQDTWPKPSLPLAIAIEVDSQDFGIIRRQFLVAGDLGSGADNDEG</sequence>
<keyword evidence="9 10" id="KW-0472">Membrane</keyword>
<comment type="subcellular location">
    <subcellularLocation>
        <location evidence="1">Cell inner membrane</location>
        <topology evidence="1">Single-pass membrane protein</topology>
    </subcellularLocation>
</comment>
<gene>
    <name evidence="11" type="primary">gspJ</name>
    <name evidence="11" type="ORF">EMK97_09390</name>
</gene>
<evidence type="ECO:0000256" key="7">
    <source>
        <dbReference type="ARBA" id="ARBA00022692"/>
    </source>
</evidence>
<dbReference type="NCBIfam" id="TIGR02532">
    <property type="entry name" value="IV_pilin_GFxxxE"/>
    <property type="match status" value="1"/>
</dbReference>
<organism evidence="11 12">
    <name type="scientific">Litorilituus sediminis</name>
    <dbReference type="NCBI Taxonomy" id="718192"/>
    <lineage>
        <taxon>Bacteria</taxon>
        <taxon>Pseudomonadati</taxon>
        <taxon>Pseudomonadota</taxon>
        <taxon>Gammaproteobacteria</taxon>
        <taxon>Alteromonadales</taxon>
        <taxon>Colwelliaceae</taxon>
        <taxon>Litorilituus</taxon>
    </lineage>
</organism>
<dbReference type="Gene3D" id="3.10.610.10">
    <property type="entry name" value="GSPII I/J protein-like"/>
    <property type="match status" value="1"/>
</dbReference>
<dbReference type="PROSITE" id="PS00409">
    <property type="entry name" value="PROKAR_NTER_METHYL"/>
    <property type="match status" value="1"/>
</dbReference>
<evidence type="ECO:0000256" key="3">
    <source>
        <dbReference type="ARBA" id="ARBA00021539"/>
    </source>
</evidence>
<dbReference type="Proteomes" id="UP000290244">
    <property type="component" value="Chromosome"/>
</dbReference>
<comment type="similarity">
    <text evidence="2">Belongs to the GSP J family.</text>
</comment>
<dbReference type="InterPro" id="IPR010055">
    <property type="entry name" value="T2SS_protein-GspJ"/>
</dbReference>
<evidence type="ECO:0000256" key="8">
    <source>
        <dbReference type="ARBA" id="ARBA00022989"/>
    </source>
</evidence>
<dbReference type="GO" id="GO:0015628">
    <property type="term" value="P:protein secretion by the type II secretion system"/>
    <property type="evidence" value="ECO:0007669"/>
    <property type="project" value="InterPro"/>
</dbReference>
<evidence type="ECO:0000313" key="11">
    <source>
        <dbReference type="EMBL" id="QBG35913.1"/>
    </source>
</evidence>
<dbReference type="PANTHER" id="PTHR39583">
    <property type="entry name" value="TYPE II SECRETION SYSTEM PROTEIN J-RELATED"/>
    <property type="match status" value="1"/>
</dbReference>
<evidence type="ECO:0000256" key="2">
    <source>
        <dbReference type="ARBA" id="ARBA00011084"/>
    </source>
</evidence>
<dbReference type="OrthoDB" id="9794345at2"/>
<evidence type="ECO:0000256" key="9">
    <source>
        <dbReference type="ARBA" id="ARBA00023136"/>
    </source>
</evidence>
<keyword evidence="7 10" id="KW-0812">Transmembrane</keyword>
<dbReference type="NCBIfam" id="TIGR01711">
    <property type="entry name" value="gspJ"/>
    <property type="match status" value="1"/>
</dbReference>
<dbReference type="AlphaFoldDB" id="A0A4P6P3L1"/>
<dbReference type="RefSeq" id="WP_130601552.1">
    <property type="nucleotide sequence ID" value="NZ_CP034759.1"/>
</dbReference>
<evidence type="ECO:0000313" key="12">
    <source>
        <dbReference type="Proteomes" id="UP000290244"/>
    </source>
</evidence>
<evidence type="ECO:0000256" key="4">
    <source>
        <dbReference type="ARBA" id="ARBA00022475"/>
    </source>
</evidence>
<dbReference type="GO" id="GO:0015627">
    <property type="term" value="C:type II protein secretion system complex"/>
    <property type="evidence" value="ECO:0007669"/>
    <property type="project" value="InterPro"/>
</dbReference>
<reference evidence="11 12" key="1">
    <citation type="submission" date="2018-12" db="EMBL/GenBank/DDBJ databases">
        <title>Complete genome of Litorilituus sediminis.</title>
        <authorList>
            <person name="Liu A."/>
            <person name="Rong J."/>
        </authorList>
    </citation>
    <scope>NUCLEOTIDE SEQUENCE [LARGE SCALE GENOMIC DNA]</scope>
    <source>
        <strain evidence="11 12">JCM 17549</strain>
    </source>
</reference>
<dbReference type="KEGG" id="lsd:EMK97_09390"/>
<feature type="transmembrane region" description="Helical" evidence="10">
    <location>
        <begin position="20"/>
        <end position="41"/>
    </location>
</feature>
<proteinExistence type="inferred from homology"/>
<dbReference type="InterPro" id="IPR051621">
    <property type="entry name" value="T2SS_protein_J"/>
</dbReference>
<dbReference type="PANTHER" id="PTHR39583:SF2">
    <property type="entry name" value="TYPE II SECRETION SYSTEM PROTEIN J"/>
    <property type="match status" value="1"/>
</dbReference>
<evidence type="ECO:0000256" key="10">
    <source>
        <dbReference type="SAM" id="Phobius"/>
    </source>
</evidence>
<keyword evidence="8 10" id="KW-1133">Transmembrane helix</keyword>
<dbReference type="Gene3D" id="2.10.70.20">
    <property type="entry name" value="gspk-gspi-gspj complex like domains"/>
    <property type="match status" value="1"/>
</dbReference>
<keyword evidence="5" id="KW-0488">Methylation</keyword>
<protein>
    <recommendedName>
        <fullName evidence="3">Type II secretion system protein J</fullName>
    </recommendedName>
</protein>
<dbReference type="Pfam" id="PF07963">
    <property type="entry name" value="N_methyl"/>
    <property type="match status" value="1"/>
</dbReference>
<keyword evidence="6" id="KW-0997">Cell inner membrane</keyword>
<dbReference type="InterPro" id="IPR045584">
    <property type="entry name" value="Pilin-like"/>
</dbReference>
<dbReference type="InterPro" id="IPR012902">
    <property type="entry name" value="N_methyl_site"/>
</dbReference>
<accession>A0A4P6P3L1</accession>
<name>A0A4P6P3L1_9GAMM</name>
<dbReference type="GO" id="GO:0005886">
    <property type="term" value="C:plasma membrane"/>
    <property type="evidence" value="ECO:0007669"/>
    <property type="project" value="UniProtKB-SubCell"/>
</dbReference>
<dbReference type="SUPFAM" id="SSF54523">
    <property type="entry name" value="Pili subunits"/>
    <property type="match status" value="1"/>
</dbReference>
<keyword evidence="12" id="KW-1185">Reference proteome</keyword>